<gene>
    <name evidence="5" type="primary">vapC</name>
    <name evidence="7" type="ordered locus">TK2067</name>
</gene>
<dbReference type="PANTHER" id="PTHR39677:SF4">
    <property type="entry name" value="RIBONUCLEASE VAPC6"/>
    <property type="match status" value="1"/>
</dbReference>
<dbReference type="EnsemblBacteria" id="BAD86256">
    <property type="protein sequence ID" value="BAD86256"/>
    <property type="gene ID" value="TK2067"/>
</dbReference>
<feature type="binding site" evidence="5">
    <location>
        <position position="7"/>
    </location>
    <ligand>
        <name>Mg(2+)</name>
        <dbReference type="ChEBI" id="CHEBI:18420"/>
    </ligand>
</feature>
<proteinExistence type="inferred from homology"/>
<dbReference type="InterPro" id="IPR022907">
    <property type="entry name" value="VapC_family"/>
</dbReference>
<dbReference type="Gene3D" id="3.40.50.1010">
    <property type="entry name" value="5'-nuclease"/>
    <property type="match status" value="1"/>
</dbReference>
<comment type="similarity">
    <text evidence="5">Belongs to the PINc/VapC protein family.</text>
</comment>
<feature type="domain" description="PIN" evidence="6">
    <location>
        <begin position="2"/>
        <end position="131"/>
    </location>
</feature>
<keyword evidence="3 5" id="KW-0479">Metal-binding</keyword>
<keyword evidence="2 5" id="KW-0540">Nuclease</keyword>
<dbReference type="GO" id="GO:0090729">
    <property type="term" value="F:toxin activity"/>
    <property type="evidence" value="ECO:0007669"/>
    <property type="project" value="UniProtKB-KW"/>
</dbReference>
<keyword evidence="1 5" id="KW-1277">Toxin-antitoxin system</keyword>
<evidence type="ECO:0000313" key="7">
    <source>
        <dbReference type="EMBL" id="BAD86256.1"/>
    </source>
</evidence>
<dbReference type="InterPro" id="IPR029060">
    <property type="entry name" value="PIN-like_dom_sf"/>
</dbReference>
<evidence type="ECO:0000313" key="8">
    <source>
        <dbReference type="Proteomes" id="UP000000536"/>
    </source>
</evidence>
<dbReference type="STRING" id="69014.TK2067"/>
<dbReference type="CDD" id="cd18677">
    <property type="entry name" value="PIN_MjVapC2-VapC6_like"/>
    <property type="match status" value="1"/>
</dbReference>
<evidence type="ECO:0000256" key="2">
    <source>
        <dbReference type="ARBA" id="ARBA00022722"/>
    </source>
</evidence>
<dbReference type="GO" id="GO:0000287">
    <property type="term" value="F:magnesium ion binding"/>
    <property type="evidence" value="ECO:0007669"/>
    <property type="project" value="UniProtKB-UniRule"/>
</dbReference>
<dbReference type="KEGG" id="tko:TK2067"/>
<dbReference type="GO" id="GO:0004540">
    <property type="term" value="F:RNA nuclease activity"/>
    <property type="evidence" value="ECO:0007669"/>
    <property type="project" value="InterPro"/>
</dbReference>
<dbReference type="eggNOG" id="arCOG00710">
    <property type="taxonomic scope" value="Archaea"/>
</dbReference>
<dbReference type="EMBL" id="AP006878">
    <property type="protein sequence ID" value="BAD86256.1"/>
    <property type="molecule type" value="Genomic_DNA"/>
</dbReference>
<comment type="cofactor">
    <cofactor evidence="5">
        <name>Mg(2+)</name>
        <dbReference type="ChEBI" id="CHEBI:18420"/>
    </cofactor>
</comment>
<evidence type="ECO:0000256" key="3">
    <source>
        <dbReference type="ARBA" id="ARBA00022723"/>
    </source>
</evidence>
<evidence type="ECO:0000256" key="5">
    <source>
        <dbReference type="HAMAP-Rule" id="MF_00265"/>
    </source>
</evidence>
<dbReference type="EC" id="3.1.-.-" evidence="5"/>
<protein>
    <recommendedName>
        <fullName evidence="5">Ribonuclease VapC</fullName>
        <shortName evidence="5">RNase VapC</shortName>
        <ecNumber evidence="5">3.1.-.-</ecNumber>
    </recommendedName>
    <alternativeName>
        <fullName evidence="5">Putative toxin VapC</fullName>
    </alternativeName>
</protein>
<dbReference type="SUPFAM" id="SSF88723">
    <property type="entry name" value="PIN domain-like"/>
    <property type="match status" value="1"/>
</dbReference>
<keyword evidence="8" id="KW-1185">Reference proteome</keyword>
<dbReference type="AlphaFoldDB" id="Q5JHW8"/>
<dbReference type="InParanoid" id="Q5JHW8"/>
<name>Q5JHW8_THEKO</name>
<reference evidence="7 8" key="1">
    <citation type="journal article" date="2005" name="Genome Res.">
        <title>Complete genome sequence of the hyperthermophilic archaeon Thermococcus kodakaraensis KOD1 and comparison with Pyrococcus genomes.</title>
        <authorList>
            <person name="Fukui T."/>
            <person name="Atomi H."/>
            <person name="Kanai T."/>
            <person name="Matsumi R."/>
            <person name="Fujiwara S."/>
            <person name="Imanaka T."/>
        </authorList>
    </citation>
    <scope>NUCLEOTIDE SEQUENCE [LARGE SCALE GENOMIC DNA]</scope>
    <source>
        <strain evidence="8">ATCC BAA-918 / JCM 12380 / KOD1</strain>
    </source>
</reference>
<dbReference type="HAMAP" id="MF_00265">
    <property type="entry name" value="VapC_Nob1"/>
    <property type="match status" value="1"/>
</dbReference>
<comment type="function">
    <text evidence="5">Toxic component of a toxin-antitoxin (TA) system. An RNase.</text>
</comment>
<sequence>MRDLLIDSSVLIEYFRGNERAVGLIEQFEESDDVLYINEVVFSEVVYILLGYFLGASPRTIKGHPERLPKELSTVFKVLEDFGFIPTTQNALFKARELIEKYALLPNDAPILATCIEHGFSLATIDDDFKVPAEKEKVEIIGG</sequence>
<keyword evidence="5" id="KW-0800">Toxin</keyword>
<dbReference type="InterPro" id="IPR002716">
    <property type="entry name" value="PIN_dom"/>
</dbReference>
<dbReference type="PATRIC" id="fig|69014.16.peg.2022"/>
<dbReference type="GeneID" id="78448602"/>
<dbReference type="PANTHER" id="PTHR39677">
    <property type="entry name" value="RIBONUCLEASE VAPC6"/>
    <property type="match status" value="1"/>
</dbReference>
<evidence type="ECO:0000256" key="1">
    <source>
        <dbReference type="ARBA" id="ARBA00022649"/>
    </source>
</evidence>
<dbReference type="OrthoDB" id="147997at2157"/>
<dbReference type="PhylomeDB" id="Q5JHW8"/>
<organism evidence="7 8">
    <name type="scientific">Thermococcus kodakarensis (strain ATCC BAA-918 / JCM 12380 / KOD1)</name>
    <name type="common">Pyrococcus kodakaraensis (strain KOD1)</name>
    <dbReference type="NCBI Taxonomy" id="69014"/>
    <lineage>
        <taxon>Archaea</taxon>
        <taxon>Methanobacteriati</taxon>
        <taxon>Methanobacteriota</taxon>
        <taxon>Thermococci</taxon>
        <taxon>Thermococcales</taxon>
        <taxon>Thermococcaceae</taxon>
        <taxon>Thermococcus</taxon>
    </lineage>
</organism>
<keyword evidence="5" id="KW-0460">Magnesium</keyword>
<dbReference type="HOGENOM" id="CLU_134210_2_0_2"/>
<evidence type="ECO:0000256" key="4">
    <source>
        <dbReference type="ARBA" id="ARBA00022801"/>
    </source>
</evidence>
<evidence type="ECO:0000259" key="6">
    <source>
        <dbReference type="SMART" id="SM00670"/>
    </source>
</evidence>
<dbReference type="SMART" id="SM00670">
    <property type="entry name" value="PINc"/>
    <property type="match status" value="1"/>
</dbReference>
<dbReference type="RefSeq" id="WP_011251017.1">
    <property type="nucleotide sequence ID" value="NC_006624.1"/>
</dbReference>
<dbReference type="Pfam" id="PF01850">
    <property type="entry name" value="PIN"/>
    <property type="match status" value="1"/>
</dbReference>
<accession>Q5JHW8</accession>
<keyword evidence="4 5" id="KW-0378">Hydrolase</keyword>
<feature type="binding site" evidence="5">
    <location>
        <position position="108"/>
    </location>
    <ligand>
        <name>Mg(2+)</name>
        <dbReference type="ChEBI" id="CHEBI:18420"/>
    </ligand>
</feature>
<dbReference type="Proteomes" id="UP000000536">
    <property type="component" value="Chromosome"/>
</dbReference>
<dbReference type="GO" id="GO:0016787">
    <property type="term" value="F:hydrolase activity"/>
    <property type="evidence" value="ECO:0007669"/>
    <property type="project" value="UniProtKB-KW"/>
</dbReference>